<reference evidence="5 6" key="1">
    <citation type="submission" date="2024-11" db="EMBL/GenBank/DDBJ databases">
        <title>Adaptive evolution of stress response genes in parasites aligns with host niche diversity.</title>
        <authorList>
            <person name="Hahn C."/>
            <person name="Resl P."/>
        </authorList>
    </citation>
    <scope>NUCLEOTIDE SEQUENCE [LARGE SCALE GENOMIC DNA]</scope>
    <source>
        <strain evidence="5">EGGRZ-B1_66</strain>
        <tissue evidence="5">Body</tissue>
    </source>
</reference>
<gene>
    <name evidence="5" type="ORF">Ciccas_001754</name>
</gene>
<sequence length="920" mass="106769">MPELPKLDELKFRLKTVVPCKFHPPDHSILVWKHNAQLGKRKDIKHISYSNLNSALGVLFKRLSSSLVIFFCHIIDYYLGQFLQFFIFFEERLDSATTNEKLKINKQNAQLVIELYNKSEKMDPLQLPELPLDSNEEFRVYLRELLEFVKSSVSILDTILINFLEWLHENVLHLLSNDQALIFPRIQLIRNGLHIWYDIISNVVESKQENILGYSLSDWTDANILGAFKTYSTSLFSSINPNFIDSLSNEPVVWDHFTALNDNILSSILDGVDALKEAKLRARYTTDHQCALCKGESRPSDRTSTCSPALISFRFLIPRMLLLPVYQYRYIKELLKMLYQKSNCEKNKLALYELISSMSSDKSFPSGMEGENSHMWVSLYEQRLLCQLSASPLTQRQLLKLLSNPSSEMTLPELRQLIDLIAHGKKFQVNLAPHEYLLTGLVNCAMVTQPSSMKHFTERRVYLFSNCLVICKSLLGSGASIRASLSRLTSAKQSPTQSSEHLTMDSKISLKLLIPLKQFTLIDHAPMKLFSDSSNKDAEMAYLFQVQWWGSCEADADSKTSSVISLMFYVEEEKSQWLAYLSYLQSFKLFQRYASKEYHHTSQTSLLKSHMHSKFVLPDKRPWIVFDKESDQLVGKIDFYNLPTIKHISVYKLLELVTHEVFFDTRLVRIFLHTYRRYLEPGELFQLLLDRFHLPELDFRQLAPTEEAQFSLKMIYQKNYVRKIQYKVLSFISQWLRFDPSVYEEIESPLAAFLNSGEIPVEFRVAIESIHRFRAQKQTKKSLRKNSFSDVVSHSSCSVWDLNSCQPFDSLLHIQPAELAKQITLYEWSLYAALKHWEINGREDLLGPNLKVSLSFSNSMKNWFVTTVLSQSCLQDRLIVMQRLADLYILFEELNNLQGLQVTQLFMQSNRAERSVYSSN</sequence>
<dbReference type="InterPro" id="IPR036964">
    <property type="entry name" value="RASGEF_cat_dom_sf"/>
</dbReference>
<organism evidence="5 6">
    <name type="scientific">Cichlidogyrus casuarinus</name>
    <dbReference type="NCBI Taxonomy" id="1844966"/>
    <lineage>
        <taxon>Eukaryota</taxon>
        <taxon>Metazoa</taxon>
        <taxon>Spiralia</taxon>
        <taxon>Lophotrochozoa</taxon>
        <taxon>Platyhelminthes</taxon>
        <taxon>Monogenea</taxon>
        <taxon>Monopisthocotylea</taxon>
        <taxon>Dactylogyridea</taxon>
        <taxon>Ancyrocephalidae</taxon>
        <taxon>Cichlidogyrus</taxon>
    </lineage>
</organism>
<dbReference type="Pfam" id="PF00618">
    <property type="entry name" value="RasGEF_N"/>
    <property type="match status" value="1"/>
</dbReference>
<keyword evidence="6" id="KW-1185">Reference proteome</keyword>
<evidence type="ECO:0000259" key="3">
    <source>
        <dbReference type="PROSITE" id="PS50009"/>
    </source>
</evidence>
<dbReference type="Gene3D" id="1.10.840.10">
    <property type="entry name" value="Ras guanine-nucleotide exchange factors catalytic domain"/>
    <property type="match status" value="1"/>
</dbReference>
<evidence type="ECO:0000256" key="2">
    <source>
        <dbReference type="PROSITE-ProRule" id="PRU00168"/>
    </source>
</evidence>
<dbReference type="Pfam" id="PF00617">
    <property type="entry name" value="RasGEF"/>
    <property type="match status" value="1"/>
</dbReference>
<evidence type="ECO:0000256" key="1">
    <source>
        <dbReference type="ARBA" id="ARBA00022658"/>
    </source>
</evidence>
<feature type="domain" description="Ras-GEF" evidence="3">
    <location>
        <begin position="815"/>
        <end position="920"/>
    </location>
</feature>
<dbReference type="Proteomes" id="UP001626550">
    <property type="component" value="Unassembled WGS sequence"/>
</dbReference>
<dbReference type="InterPro" id="IPR023578">
    <property type="entry name" value="Ras_GEF_dom_sf"/>
</dbReference>
<evidence type="ECO:0000313" key="5">
    <source>
        <dbReference type="EMBL" id="KAL3319564.1"/>
    </source>
</evidence>
<dbReference type="SUPFAM" id="SSF48366">
    <property type="entry name" value="Ras GEF"/>
    <property type="match status" value="1"/>
</dbReference>
<dbReference type="PROSITE" id="PS50009">
    <property type="entry name" value="RASGEF_CAT"/>
    <property type="match status" value="1"/>
</dbReference>
<dbReference type="InterPro" id="IPR011993">
    <property type="entry name" value="PH-like_dom_sf"/>
</dbReference>
<dbReference type="Gene3D" id="2.30.29.30">
    <property type="entry name" value="Pleckstrin-homology domain (PH domain)/Phosphotyrosine-binding domain (PTB)"/>
    <property type="match status" value="1"/>
</dbReference>
<keyword evidence="1 2" id="KW-0344">Guanine-nucleotide releasing factor</keyword>
<protein>
    <submittedName>
        <fullName evidence="5">Uncharacterized protein</fullName>
    </submittedName>
</protein>
<feature type="domain" description="N-terminal Ras-GEF" evidence="4">
    <location>
        <begin position="641"/>
        <end position="787"/>
    </location>
</feature>
<dbReference type="Gene3D" id="1.20.870.10">
    <property type="entry name" value="Son of sevenless (SoS) protein Chain: S domain 1"/>
    <property type="match status" value="1"/>
</dbReference>
<dbReference type="InterPro" id="IPR008937">
    <property type="entry name" value="Ras-like_GEF"/>
</dbReference>
<comment type="caution">
    <text evidence="5">The sequence shown here is derived from an EMBL/GenBank/DDBJ whole genome shotgun (WGS) entry which is preliminary data.</text>
</comment>
<dbReference type="PROSITE" id="PS50212">
    <property type="entry name" value="RASGEF_NTER"/>
    <property type="match status" value="1"/>
</dbReference>
<dbReference type="PANTHER" id="PTHR23113">
    <property type="entry name" value="GUANINE NUCLEOTIDE EXCHANGE FACTOR"/>
    <property type="match status" value="1"/>
</dbReference>
<dbReference type="AlphaFoldDB" id="A0ABD2QJ77"/>
<evidence type="ECO:0000259" key="4">
    <source>
        <dbReference type="PROSITE" id="PS50212"/>
    </source>
</evidence>
<name>A0ABD2QJ77_9PLAT</name>
<dbReference type="SMART" id="SM00229">
    <property type="entry name" value="RasGEFN"/>
    <property type="match status" value="1"/>
</dbReference>
<dbReference type="InterPro" id="IPR001895">
    <property type="entry name" value="RASGEF_cat_dom"/>
</dbReference>
<dbReference type="PANTHER" id="PTHR23113:SF365">
    <property type="entry name" value="RAS-GEF DOMAIN-CONTAINING PROTEIN"/>
    <property type="match status" value="1"/>
</dbReference>
<proteinExistence type="predicted"/>
<dbReference type="EMBL" id="JBJKFK010000124">
    <property type="protein sequence ID" value="KAL3319564.1"/>
    <property type="molecule type" value="Genomic_DNA"/>
</dbReference>
<evidence type="ECO:0000313" key="6">
    <source>
        <dbReference type="Proteomes" id="UP001626550"/>
    </source>
</evidence>
<dbReference type="GO" id="GO:0005085">
    <property type="term" value="F:guanyl-nucleotide exchange factor activity"/>
    <property type="evidence" value="ECO:0007669"/>
    <property type="project" value="UniProtKB-KW"/>
</dbReference>
<accession>A0ABD2QJ77</accession>
<dbReference type="InterPro" id="IPR000651">
    <property type="entry name" value="Ras-like_Gua-exchang_fac_N"/>
</dbReference>